<dbReference type="Pfam" id="PF01522">
    <property type="entry name" value="Polysacc_deac_1"/>
    <property type="match status" value="1"/>
</dbReference>
<sequence length="311" mass="35815">MNILTFDIEEWFHILDNNSTKTEAQWSSFEPRIHQNMDIIYDILEKTNVGATFFVVGWMAEKFPDVIRGISDRGYEIGSHTHLHQLVYEQDRTTFFKDVEKSIKTIEDCTGKKVTSFRAPGFSITELNKWAFEVLYELGITIDSSVFPASRAHGGLPAYKVAAPSFLEYNGAKLMEFPINTRSILGKPLIFSGGGYFRLLPYGIIKNCTHKSNYVMTYFHPRDFDYGQPVIKGLSPARQFKSYVGLKSCKPKLEKWLKDFNFIDLNSAIDTVDWSRVETVNLNETLQNEESNTYSRRTAQLYENSPDYPRN</sequence>
<feature type="compositionally biased region" description="Polar residues" evidence="1">
    <location>
        <begin position="291"/>
        <end position="303"/>
    </location>
</feature>
<dbReference type="InterPro" id="IPR022560">
    <property type="entry name" value="DUF3473"/>
</dbReference>
<proteinExistence type="predicted"/>
<dbReference type="PROSITE" id="PS51677">
    <property type="entry name" value="NODB"/>
    <property type="match status" value="1"/>
</dbReference>
<dbReference type="InterPro" id="IPR045235">
    <property type="entry name" value="PuuE_HpPgdA-like"/>
</dbReference>
<dbReference type="PANTHER" id="PTHR47561">
    <property type="entry name" value="POLYSACCHARIDE DEACETYLASE FAMILY PROTEIN (AFU_ORTHOLOGUE AFUA_6G05030)"/>
    <property type="match status" value="1"/>
</dbReference>
<dbReference type="RefSeq" id="WP_379933268.1">
    <property type="nucleotide sequence ID" value="NZ_JBHTHY010000004.1"/>
</dbReference>
<evidence type="ECO:0000313" key="4">
    <source>
        <dbReference type="Proteomes" id="UP001597012"/>
    </source>
</evidence>
<dbReference type="Gene3D" id="3.20.20.370">
    <property type="entry name" value="Glycoside hydrolase/deacetylase"/>
    <property type="match status" value="1"/>
</dbReference>
<organism evidence="3 4">
    <name type="scientific">Maribacter chungangensis</name>
    <dbReference type="NCBI Taxonomy" id="1069117"/>
    <lineage>
        <taxon>Bacteria</taxon>
        <taxon>Pseudomonadati</taxon>
        <taxon>Bacteroidota</taxon>
        <taxon>Flavobacteriia</taxon>
        <taxon>Flavobacteriales</taxon>
        <taxon>Flavobacteriaceae</taxon>
        <taxon>Maribacter</taxon>
    </lineage>
</organism>
<dbReference type="Proteomes" id="UP001597012">
    <property type="component" value="Unassembled WGS sequence"/>
</dbReference>
<feature type="region of interest" description="Disordered" evidence="1">
    <location>
        <begin position="291"/>
        <end position="311"/>
    </location>
</feature>
<reference evidence="4" key="1">
    <citation type="journal article" date="2019" name="Int. J. Syst. Evol. Microbiol.">
        <title>The Global Catalogue of Microorganisms (GCM) 10K type strain sequencing project: providing services to taxonomists for standard genome sequencing and annotation.</title>
        <authorList>
            <consortium name="The Broad Institute Genomics Platform"/>
            <consortium name="The Broad Institute Genome Sequencing Center for Infectious Disease"/>
            <person name="Wu L."/>
            <person name="Ma J."/>
        </authorList>
    </citation>
    <scope>NUCLEOTIDE SEQUENCE [LARGE SCALE GENOMIC DNA]</scope>
    <source>
        <strain evidence="4">CCUG 61948</strain>
    </source>
</reference>
<gene>
    <name evidence="3" type="ORF">ACFQZJ_06685</name>
</gene>
<protein>
    <submittedName>
        <fullName evidence="3">Polysaccharide deacetylase family protein</fullName>
    </submittedName>
</protein>
<dbReference type="EMBL" id="JBHTHY010000004">
    <property type="protein sequence ID" value="MFD0797139.1"/>
    <property type="molecule type" value="Genomic_DNA"/>
</dbReference>
<comment type="caution">
    <text evidence="3">The sequence shown here is derived from an EMBL/GenBank/DDBJ whole genome shotgun (WGS) entry which is preliminary data.</text>
</comment>
<dbReference type="InterPro" id="IPR002509">
    <property type="entry name" value="NODB_dom"/>
</dbReference>
<name>A0ABW3B2A3_9FLAO</name>
<evidence type="ECO:0000313" key="3">
    <source>
        <dbReference type="EMBL" id="MFD0797139.1"/>
    </source>
</evidence>
<dbReference type="CDD" id="cd10941">
    <property type="entry name" value="CE4_PuuE_HpPgdA_like_2"/>
    <property type="match status" value="1"/>
</dbReference>
<dbReference type="SUPFAM" id="SSF88713">
    <property type="entry name" value="Glycoside hydrolase/deacetylase"/>
    <property type="match status" value="1"/>
</dbReference>
<evidence type="ECO:0000259" key="2">
    <source>
        <dbReference type="PROSITE" id="PS51677"/>
    </source>
</evidence>
<dbReference type="Pfam" id="PF11959">
    <property type="entry name" value="DUF3473"/>
    <property type="match status" value="1"/>
</dbReference>
<keyword evidence="4" id="KW-1185">Reference proteome</keyword>
<feature type="domain" description="NodB homology" evidence="2">
    <location>
        <begin position="23"/>
        <end position="311"/>
    </location>
</feature>
<dbReference type="InterPro" id="IPR011330">
    <property type="entry name" value="Glyco_hydro/deAcase_b/a-brl"/>
</dbReference>
<dbReference type="PANTHER" id="PTHR47561:SF1">
    <property type="entry name" value="POLYSACCHARIDE DEACETYLASE FAMILY PROTEIN (AFU_ORTHOLOGUE AFUA_6G05030)"/>
    <property type="match status" value="1"/>
</dbReference>
<accession>A0ABW3B2A3</accession>
<evidence type="ECO:0000256" key="1">
    <source>
        <dbReference type="SAM" id="MobiDB-lite"/>
    </source>
</evidence>